<dbReference type="RefSeq" id="WP_136561765.1">
    <property type="nucleotide sequence ID" value="NZ_BAABLS010000001.1"/>
</dbReference>
<gene>
    <name evidence="2" type="ORF">E9934_05030</name>
</gene>
<dbReference type="OrthoDB" id="3788150at2"/>
<keyword evidence="1" id="KW-0732">Signal</keyword>
<evidence type="ECO:0000256" key="1">
    <source>
        <dbReference type="SAM" id="SignalP"/>
    </source>
</evidence>
<evidence type="ECO:0000313" key="2">
    <source>
        <dbReference type="EMBL" id="THV17830.1"/>
    </source>
</evidence>
<dbReference type="Proteomes" id="UP000307087">
    <property type="component" value="Unassembled WGS sequence"/>
</dbReference>
<dbReference type="AlphaFoldDB" id="A0A4S8NLG0"/>
<protein>
    <recommendedName>
        <fullName evidence="4">Tat pathway signal sequence domain protein</fullName>
    </recommendedName>
</protein>
<accession>A0A4S8NLG0</accession>
<evidence type="ECO:0008006" key="4">
    <source>
        <dbReference type="Google" id="ProtNLM"/>
    </source>
</evidence>
<keyword evidence="3" id="KW-1185">Reference proteome</keyword>
<proteinExistence type="predicted"/>
<name>A0A4S8NLG0_9ACTN</name>
<dbReference type="EMBL" id="STGW01000002">
    <property type="protein sequence ID" value="THV17830.1"/>
    <property type="molecule type" value="Genomic_DNA"/>
</dbReference>
<evidence type="ECO:0000313" key="3">
    <source>
        <dbReference type="Proteomes" id="UP000307087"/>
    </source>
</evidence>
<comment type="caution">
    <text evidence="2">The sequence shown here is derived from an EMBL/GenBank/DDBJ whole genome shotgun (WGS) entry which is preliminary data.</text>
</comment>
<sequence length="234" mass="24646">MTAISMRRRLATGIASAFVAATALVATSAGTAHAGVTACATSVTLKASYKTNEFRGYNSLTADTTSSGAGCTDPYVGNTVIQRWTGSAWVNVAMNSSGGSYAYYYGADKFNATTTYRAVYGGGANSSYSWSGSASASLRVNVIRKVAVADRSTRRASAALFTIKPAASIKGKRALFQVRKGGAWRTYKRVTVPSTGRFVTTFANSRTGIKYRMILPAGSGFAKSVHGPFTATRR</sequence>
<feature type="chain" id="PRO_5020286678" description="Tat pathway signal sequence domain protein" evidence="1">
    <location>
        <begin position="35"/>
        <end position="234"/>
    </location>
</feature>
<organism evidence="2 3">
    <name type="scientific">Nocardioides caeni</name>
    <dbReference type="NCBI Taxonomy" id="574700"/>
    <lineage>
        <taxon>Bacteria</taxon>
        <taxon>Bacillati</taxon>
        <taxon>Actinomycetota</taxon>
        <taxon>Actinomycetes</taxon>
        <taxon>Propionibacteriales</taxon>
        <taxon>Nocardioidaceae</taxon>
        <taxon>Nocardioides</taxon>
    </lineage>
</organism>
<reference evidence="2 3" key="1">
    <citation type="journal article" date="2009" name="Int. J. Syst. Evol. Microbiol.">
        <title>Nocardioides caeni sp. nov., isolated from wastewater.</title>
        <authorList>
            <person name="Yoon J.H."/>
            <person name="Kang S.J."/>
            <person name="Park S."/>
            <person name="Kim W."/>
            <person name="Oh T.K."/>
        </authorList>
    </citation>
    <scope>NUCLEOTIDE SEQUENCE [LARGE SCALE GENOMIC DNA]</scope>
    <source>
        <strain evidence="2 3">DSM 23134</strain>
    </source>
</reference>
<feature type="signal peptide" evidence="1">
    <location>
        <begin position="1"/>
        <end position="34"/>
    </location>
</feature>